<gene>
    <name evidence="1" type="ORF">IPJ48_05110</name>
</gene>
<accession>A0A9D7F5S9</accession>
<dbReference type="AlphaFoldDB" id="A0A9D7F5S9"/>
<evidence type="ECO:0000313" key="1">
    <source>
        <dbReference type="EMBL" id="MBK7422512.1"/>
    </source>
</evidence>
<proteinExistence type="predicted"/>
<protein>
    <submittedName>
        <fullName evidence="1">Uncharacterized protein</fullName>
    </submittedName>
</protein>
<sequence length="55" mass="6046">MDGVVETLAVEREIDGAIKHYGAILELSQTSGLPVQEVFPDPIRRFDAVNYLKGS</sequence>
<name>A0A9D7F5S9_9RHOO</name>
<comment type="caution">
    <text evidence="1">The sequence shown here is derived from an EMBL/GenBank/DDBJ whole genome shotgun (WGS) entry which is preliminary data.</text>
</comment>
<dbReference type="Proteomes" id="UP000886602">
    <property type="component" value="Unassembled WGS sequence"/>
</dbReference>
<organism evidence="1 2">
    <name type="scientific">Candidatus Propionivibrio dominans</name>
    <dbReference type="NCBI Taxonomy" id="2954373"/>
    <lineage>
        <taxon>Bacteria</taxon>
        <taxon>Pseudomonadati</taxon>
        <taxon>Pseudomonadota</taxon>
        <taxon>Betaproteobacteria</taxon>
        <taxon>Rhodocyclales</taxon>
        <taxon>Rhodocyclaceae</taxon>
        <taxon>Propionivibrio</taxon>
    </lineage>
</organism>
<reference evidence="1" key="1">
    <citation type="submission" date="2020-10" db="EMBL/GenBank/DDBJ databases">
        <title>Connecting structure to function with the recovery of over 1000 high-quality activated sludge metagenome-assembled genomes encoding full-length rRNA genes using long-read sequencing.</title>
        <authorList>
            <person name="Singleton C.M."/>
            <person name="Petriglieri F."/>
            <person name="Kristensen J.M."/>
            <person name="Kirkegaard R.H."/>
            <person name="Michaelsen T.Y."/>
            <person name="Andersen M.H."/>
            <person name="Karst S.M."/>
            <person name="Dueholm M.S."/>
            <person name="Nielsen P.H."/>
            <person name="Albertsen M."/>
        </authorList>
    </citation>
    <scope>NUCLEOTIDE SEQUENCE</scope>
    <source>
        <strain evidence="1">EsbW_18-Q3-R4-48_MAXAC.044</strain>
    </source>
</reference>
<dbReference type="EMBL" id="JADJNC010000007">
    <property type="protein sequence ID" value="MBK7422512.1"/>
    <property type="molecule type" value="Genomic_DNA"/>
</dbReference>
<evidence type="ECO:0000313" key="2">
    <source>
        <dbReference type="Proteomes" id="UP000886602"/>
    </source>
</evidence>